<feature type="domain" description="YbaK/aminoacyl-tRNA synthetase-associated" evidence="2">
    <location>
        <begin position="2"/>
        <end position="80"/>
    </location>
</feature>
<evidence type="ECO:0000259" key="2">
    <source>
        <dbReference type="Pfam" id="PF04073"/>
    </source>
</evidence>
<dbReference type="PANTHER" id="PTHR31423:SF3">
    <property type="entry name" value="PROLYL-TRNA SYNTHETASE ASSOCIATED DOMAIN-CONTAINING PROTEIN 1-RELATED"/>
    <property type="match status" value="1"/>
</dbReference>
<comment type="similarity">
    <text evidence="1">Belongs to the PRORSD1 family.</text>
</comment>
<reference evidence="3" key="1">
    <citation type="journal article" date="2015" name="Nat. Genet.">
        <title>The pineapple genome and the evolution of CAM photosynthesis.</title>
        <authorList>
            <person name="Ming R."/>
            <person name="VanBuren R."/>
            <person name="Wai C.M."/>
            <person name="Tang H."/>
            <person name="Schatz M.C."/>
            <person name="Bowers J.E."/>
            <person name="Lyons E."/>
            <person name="Wang M.L."/>
            <person name="Chen J."/>
            <person name="Biggers E."/>
            <person name="Zhang J."/>
            <person name="Huang L."/>
            <person name="Zhang L."/>
            <person name="Miao W."/>
            <person name="Zhang J."/>
            <person name="Ye Z."/>
            <person name="Miao C."/>
            <person name="Lin Z."/>
            <person name="Wang H."/>
            <person name="Zhou H."/>
            <person name="Yim W.C."/>
            <person name="Priest H.D."/>
            <person name="Zheng C."/>
            <person name="Woodhouse M."/>
            <person name="Edger P.P."/>
            <person name="Guyot R."/>
            <person name="Guo H.B."/>
            <person name="Guo H."/>
            <person name="Zheng G."/>
            <person name="Singh R."/>
            <person name="Sharma A."/>
            <person name="Min X."/>
            <person name="Zheng Y."/>
            <person name="Lee H."/>
            <person name="Gurtowski J."/>
            <person name="Sedlazeck F.J."/>
            <person name="Harkess A."/>
            <person name="McKain M.R."/>
            <person name="Liao Z."/>
            <person name="Fang J."/>
            <person name="Liu J."/>
            <person name="Zhang X."/>
            <person name="Zhang Q."/>
            <person name="Hu W."/>
            <person name="Qin Y."/>
            <person name="Wang K."/>
            <person name="Chen L.Y."/>
            <person name="Shirley N."/>
            <person name="Lin Y.R."/>
            <person name="Liu L.Y."/>
            <person name="Hernandez A.G."/>
            <person name="Wright C.L."/>
            <person name="Bulone V."/>
            <person name="Tuskan G.A."/>
            <person name="Heath K."/>
            <person name="Zee F."/>
            <person name="Moore P.H."/>
            <person name="Sunkar R."/>
            <person name="Leebens-Mack J.H."/>
            <person name="Mockler T."/>
            <person name="Bennetzen J.L."/>
            <person name="Freeling M."/>
            <person name="Sankoff D."/>
            <person name="Paterson A.H."/>
            <person name="Zhu X."/>
            <person name="Yang X."/>
            <person name="Smith J.A."/>
            <person name="Cushman J.C."/>
            <person name="Paull R.E."/>
            <person name="Yu Q."/>
        </authorList>
    </citation>
    <scope>NUCLEOTIDE SEQUENCE [LARGE SCALE GENOMIC DNA]</scope>
    <source>
        <strain evidence="3">cv. F153</strain>
    </source>
</reference>
<accession>A0A6P5GBX7</accession>
<organism evidence="3 4">
    <name type="scientific">Ananas comosus</name>
    <name type="common">Pineapple</name>
    <name type="synonym">Ananas ananas</name>
    <dbReference type="NCBI Taxonomy" id="4615"/>
    <lineage>
        <taxon>Eukaryota</taxon>
        <taxon>Viridiplantae</taxon>
        <taxon>Streptophyta</taxon>
        <taxon>Embryophyta</taxon>
        <taxon>Tracheophyta</taxon>
        <taxon>Spermatophyta</taxon>
        <taxon>Magnoliopsida</taxon>
        <taxon>Liliopsida</taxon>
        <taxon>Poales</taxon>
        <taxon>Bromeliaceae</taxon>
        <taxon>Bromelioideae</taxon>
        <taxon>Ananas</taxon>
    </lineage>
</organism>
<dbReference type="GeneID" id="109720577"/>
<dbReference type="GO" id="GO:0002161">
    <property type="term" value="F:aminoacyl-tRNA deacylase activity"/>
    <property type="evidence" value="ECO:0007669"/>
    <property type="project" value="InterPro"/>
</dbReference>
<protein>
    <submittedName>
        <fullName evidence="4">Prolyl-tRNA synthetase associated domain-containing protein 1-like isoform X1</fullName>
    </submittedName>
</protein>
<sequence length="137" mass="15165">MVEAQANYVGHLGGALSKNLLLKGKKNRFYIVSALAGTKVDLKILSQRLGLGCEWLQAPEEALQEVLQVPLGCVSPFAVINESASGFWRFCVVSISFCQVFLKFEKQYLPNENSFIAGQTCSIYRSFSFIVCGFKNV</sequence>
<reference evidence="4" key="2">
    <citation type="submission" date="2025-08" db="UniProtKB">
        <authorList>
            <consortium name="RefSeq"/>
        </authorList>
    </citation>
    <scope>IDENTIFICATION</scope>
    <source>
        <tissue evidence="4">Leaf</tissue>
    </source>
</reference>
<dbReference type="PANTHER" id="PTHR31423">
    <property type="entry name" value="YBAK DOMAIN-CONTAINING PROTEIN"/>
    <property type="match status" value="1"/>
</dbReference>
<dbReference type="InterPro" id="IPR040285">
    <property type="entry name" value="ProX/PRXD1"/>
</dbReference>
<dbReference type="InterPro" id="IPR036754">
    <property type="entry name" value="YbaK/aa-tRNA-synt-asso_dom_sf"/>
</dbReference>
<dbReference type="Pfam" id="PF04073">
    <property type="entry name" value="tRNA_edit"/>
    <property type="match status" value="1"/>
</dbReference>
<dbReference type="Gene3D" id="3.90.960.10">
    <property type="entry name" value="YbaK/aminoacyl-tRNA synthetase-associated domain"/>
    <property type="match status" value="1"/>
</dbReference>
<dbReference type="SUPFAM" id="SSF55826">
    <property type="entry name" value="YbaK/ProRS associated domain"/>
    <property type="match status" value="1"/>
</dbReference>
<dbReference type="OrthoDB" id="424586at2759"/>
<dbReference type="InterPro" id="IPR007214">
    <property type="entry name" value="YbaK/aa-tRNA-synth-assoc-dom"/>
</dbReference>
<dbReference type="AlphaFoldDB" id="A0A6P5GBX7"/>
<gene>
    <name evidence="4" type="primary">LOC109720577</name>
</gene>
<keyword evidence="3" id="KW-1185">Reference proteome</keyword>
<name>A0A6P5GBX7_ANACO</name>
<evidence type="ECO:0000313" key="3">
    <source>
        <dbReference type="Proteomes" id="UP000515123"/>
    </source>
</evidence>
<evidence type="ECO:0000313" key="4">
    <source>
        <dbReference type="RefSeq" id="XP_020103393.1"/>
    </source>
</evidence>
<evidence type="ECO:0000256" key="1">
    <source>
        <dbReference type="ARBA" id="ARBA00010201"/>
    </source>
</evidence>
<dbReference type="Proteomes" id="UP000515123">
    <property type="component" value="Linkage group 14"/>
</dbReference>
<dbReference type="RefSeq" id="XP_020103393.1">
    <property type="nucleotide sequence ID" value="XM_020247804.1"/>
</dbReference>
<proteinExistence type="inferred from homology"/>